<feature type="compositionally biased region" description="Low complexity" evidence="6">
    <location>
        <begin position="625"/>
        <end position="646"/>
    </location>
</feature>
<dbReference type="Proteomes" id="UP001600888">
    <property type="component" value="Unassembled WGS sequence"/>
</dbReference>
<evidence type="ECO:0000256" key="4">
    <source>
        <dbReference type="ARBA" id="ARBA00021397"/>
    </source>
</evidence>
<evidence type="ECO:0000256" key="1">
    <source>
        <dbReference type="ARBA" id="ARBA00003594"/>
    </source>
</evidence>
<feature type="region of interest" description="Disordered" evidence="6">
    <location>
        <begin position="800"/>
        <end position="853"/>
    </location>
</feature>
<evidence type="ECO:0000256" key="6">
    <source>
        <dbReference type="SAM" id="MobiDB-lite"/>
    </source>
</evidence>
<keyword evidence="8" id="KW-1185">Reference proteome</keyword>
<evidence type="ECO:0000256" key="2">
    <source>
        <dbReference type="ARBA" id="ARBA00004421"/>
    </source>
</evidence>
<sequence>MDQLRPPGDSMPFPAPRRHSTVPTSFQPAPSRPPSNSISGNGSVETLFNHPSVRIVAFSAGKSAFDRPSPGFEDKPGSLPSSSQFERTLAVGAFQIYRAPGSVAFLRCGSALQPILPKSQCWTLDENSSKFALQIRRPNYWRIEVPVSDDEDTRRAAVLREILDKILQFEKTPCPFERDFTVQLPERPTTPVKKRPWTPPVRTVSMNWPPQPVTPPPEFATRTRFYNPNARRHSDFGVDLSKSSATPETPEAKPERKPGDGSGRFHTPTRPPSRRLLETMETPRQETIPEEVCSEEAKPEFGIKFRSVLEEPAPLTPPLTAIPPELTRKPVEPSSEGPAPVKTEVKAAEDLEASPKALEPQRALSVPKKREPIWITKKPSATPRRVQRPALPKAHSVGPIAPTASNGQVGNMADTAKTASSEGSADQDSGPVADSTNRRDSKGSDSEEAGSIEGAGQMRLRRTRVAAFASRRAATAPSLRVRTSTPALNLPQETPEKLPEPSSPAESSDSFHSTQSWHSPLAPPSPPISPRRAYPYPHENIPLAKTGDGSESVATPTVSIWEKRSTGAVTGSGAGTPITPFYNDHNEDAGGENKDDVKPSDELDNPTQAIPITKATVEEEGSEHTAAADTDSLSTSWSSAASRTSSPGSNTAMRHRAATTSVSISHTSPRALSPLPPPANLFTPRQGLRRLPSTAELSVRASTAVKTIRRIPSAILNKTCEMILGPPAHLINLMLKVAARIAAGEFRGFVFGMGEGGEVVDVRWDWSDEHSDIDEGAALEGWDESDFDFGDDARRQAAITRQGAHSQSRGRKMRASFAAADLSRPVRAPGKAIAYQDPWDDEDEDPSRSWGVD</sequence>
<feature type="compositionally biased region" description="Polar residues" evidence="6">
    <location>
        <begin position="417"/>
        <end position="427"/>
    </location>
</feature>
<protein>
    <recommendedName>
        <fullName evidence="4">Inheritance of peroxisomes protein 1</fullName>
    </recommendedName>
</protein>
<feature type="compositionally biased region" description="Polar residues" evidence="6">
    <location>
        <begin position="647"/>
        <end position="667"/>
    </location>
</feature>
<feature type="compositionally biased region" description="Low complexity" evidence="6">
    <location>
        <begin position="503"/>
        <end position="513"/>
    </location>
</feature>
<evidence type="ECO:0000256" key="5">
    <source>
        <dbReference type="ARBA" id="ARBA00023136"/>
    </source>
</evidence>
<comment type="similarity">
    <text evidence="3">Belongs to the INP1 family.</text>
</comment>
<organism evidence="7 8">
    <name type="scientific">Diaporthe vaccinii</name>
    <dbReference type="NCBI Taxonomy" id="105482"/>
    <lineage>
        <taxon>Eukaryota</taxon>
        <taxon>Fungi</taxon>
        <taxon>Dikarya</taxon>
        <taxon>Ascomycota</taxon>
        <taxon>Pezizomycotina</taxon>
        <taxon>Sordariomycetes</taxon>
        <taxon>Sordariomycetidae</taxon>
        <taxon>Diaporthales</taxon>
        <taxon>Diaporthaceae</taxon>
        <taxon>Diaporthe</taxon>
        <taxon>Diaporthe eres species complex</taxon>
    </lineage>
</organism>
<comment type="subcellular location">
    <subcellularLocation>
        <location evidence="2">Peroxisome membrane</location>
        <topology evidence="2">Peripheral membrane protein</topology>
    </subcellularLocation>
</comment>
<accession>A0ABR4E1C2</accession>
<dbReference type="Pfam" id="PF12634">
    <property type="entry name" value="Inp1"/>
    <property type="match status" value="1"/>
</dbReference>
<feature type="compositionally biased region" description="Low complexity" evidence="6">
    <location>
        <begin position="465"/>
        <end position="476"/>
    </location>
</feature>
<evidence type="ECO:0000313" key="7">
    <source>
        <dbReference type="EMBL" id="KAL2276209.1"/>
    </source>
</evidence>
<comment type="caution">
    <text evidence="7">The sequence shown here is derived from an EMBL/GenBank/DDBJ whole genome shotgun (WGS) entry which is preliminary data.</text>
</comment>
<comment type="function">
    <text evidence="1">Required for peroxisome inheritance.</text>
</comment>
<reference evidence="7 8" key="1">
    <citation type="submission" date="2024-03" db="EMBL/GenBank/DDBJ databases">
        <title>A high-quality draft genome sequence of Diaporthe vaccinii, a causative agent of upright dieback and viscid rot disease in cranberry plants.</title>
        <authorList>
            <person name="Sarrasin M."/>
            <person name="Lang B.F."/>
            <person name="Burger G."/>
        </authorList>
    </citation>
    <scope>NUCLEOTIDE SEQUENCE [LARGE SCALE GENOMIC DNA]</scope>
    <source>
        <strain evidence="7 8">IS7</strain>
    </source>
</reference>
<dbReference type="InterPro" id="IPR024758">
    <property type="entry name" value="Inp1"/>
</dbReference>
<evidence type="ECO:0000313" key="8">
    <source>
        <dbReference type="Proteomes" id="UP001600888"/>
    </source>
</evidence>
<feature type="region of interest" description="Disordered" evidence="6">
    <location>
        <begin position="314"/>
        <end position="678"/>
    </location>
</feature>
<name>A0ABR4E1C2_9PEZI</name>
<evidence type="ECO:0000256" key="3">
    <source>
        <dbReference type="ARBA" id="ARBA00010707"/>
    </source>
</evidence>
<feature type="compositionally biased region" description="Basic and acidic residues" evidence="6">
    <location>
        <begin position="436"/>
        <end position="445"/>
    </location>
</feature>
<proteinExistence type="inferred from homology"/>
<feature type="region of interest" description="Disordered" evidence="6">
    <location>
        <begin position="230"/>
        <end position="275"/>
    </location>
</feature>
<feature type="compositionally biased region" description="Polar residues" evidence="6">
    <location>
        <begin position="21"/>
        <end position="44"/>
    </location>
</feature>
<gene>
    <name evidence="7" type="ORF">FJTKL_01264</name>
</gene>
<feature type="region of interest" description="Disordered" evidence="6">
    <location>
        <begin position="1"/>
        <end position="44"/>
    </location>
</feature>
<keyword evidence="5" id="KW-0472">Membrane</keyword>
<dbReference type="EMBL" id="JBAWTH010000120">
    <property type="protein sequence ID" value="KAL2276209.1"/>
    <property type="molecule type" value="Genomic_DNA"/>
</dbReference>
<feature type="compositionally biased region" description="Basic and acidic residues" evidence="6">
    <location>
        <begin position="250"/>
        <end position="259"/>
    </location>
</feature>
<feature type="compositionally biased region" description="Basic and acidic residues" evidence="6">
    <location>
        <begin position="584"/>
        <end position="601"/>
    </location>
</feature>